<protein>
    <submittedName>
        <fullName evidence="2">Uncharacterized protein</fullName>
    </submittedName>
</protein>
<feature type="compositionally biased region" description="Basic and acidic residues" evidence="1">
    <location>
        <begin position="145"/>
        <end position="157"/>
    </location>
</feature>
<reference evidence="2 3" key="1">
    <citation type="submission" date="2016-02" db="EMBL/GenBank/DDBJ databases">
        <title>Genome analysis of coral dinoflagellate symbionts highlights evolutionary adaptations to a symbiotic lifestyle.</title>
        <authorList>
            <person name="Aranda M."/>
            <person name="Li Y."/>
            <person name="Liew Y.J."/>
            <person name="Baumgarten S."/>
            <person name="Simakov O."/>
            <person name="Wilson M."/>
            <person name="Piel J."/>
            <person name="Ashoor H."/>
            <person name="Bougouffa S."/>
            <person name="Bajic V.B."/>
            <person name="Ryu T."/>
            <person name="Ravasi T."/>
            <person name="Bayer T."/>
            <person name="Micklem G."/>
            <person name="Kim H."/>
            <person name="Bhak J."/>
            <person name="Lajeunesse T.C."/>
            <person name="Voolstra C.R."/>
        </authorList>
    </citation>
    <scope>NUCLEOTIDE SEQUENCE [LARGE SCALE GENOMIC DNA]</scope>
    <source>
        <strain evidence="2 3">CCMP2467</strain>
    </source>
</reference>
<comment type="caution">
    <text evidence="2">The sequence shown here is derived from an EMBL/GenBank/DDBJ whole genome shotgun (WGS) entry which is preliminary data.</text>
</comment>
<organism evidence="2 3">
    <name type="scientific">Symbiodinium microadriaticum</name>
    <name type="common">Dinoflagellate</name>
    <name type="synonym">Zooxanthella microadriatica</name>
    <dbReference type="NCBI Taxonomy" id="2951"/>
    <lineage>
        <taxon>Eukaryota</taxon>
        <taxon>Sar</taxon>
        <taxon>Alveolata</taxon>
        <taxon>Dinophyceae</taxon>
        <taxon>Suessiales</taxon>
        <taxon>Symbiodiniaceae</taxon>
        <taxon>Symbiodinium</taxon>
    </lineage>
</organism>
<dbReference type="OrthoDB" id="442634at2759"/>
<gene>
    <name evidence="2" type="ORF">AK812_SmicGene21170</name>
</gene>
<dbReference type="Proteomes" id="UP000186817">
    <property type="component" value="Unassembled WGS sequence"/>
</dbReference>
<sequence length="166" mass="18237">MAPSSRARGVLMSSASSRKRKAPEEEEDTSAMESRLEWEAIDREAKQLVRSRLKADAGREVSGYDDVAGEGNADVPEPDEPKQEEGGTEEDWGAEAPGEGGAGEGKGRIDANRIVFYYDFDARGNPRRPVDPDAEEDAEPPPEPSHGDFRSALRSDLWDDSEEDEE</sequence>
<evidence type="ECO:0000313" key="3">
    <source>
        <dbReference type="Proteomes" id="UP000186817"/>
    </source>
</evidence>
<keyword evidence="3" id="KW-1185">Reference proteome</keyword>
<feature type="region of interest" description="Disordered" evidence="1">
    <location>
        <begin position="50"/>
        <end position="166"/>
    </location>
</feature>
<feature type="region of interest" description="Disordered" evidence="1">
    <location>
        <begin position="1"/>
        <end position="37"/>
    </location>
</feature>
<evidence type="ECO:0000256" key="1">
    <source>
        <dbReference type="SAM" id="MobiDB-lite"/>
    </source>
</evidence>
<evidence type="ECO:0000313" key="2">
    <source>
        <dbReference type="EMBL" id="OLP96567.1"/>
    </source>
</evidence>
<dbReference type="EMBL" id="LSRX01000462">
    <property type="protein sequence ID" value="OLP96567.1"/>
    <property type="molecule type" value="Genomic_DNA"/>
</dbReference>
<feature type="compositionally biased region" description="Basic and acidic residues" evidence="1">
    <location>
        <begin position="50"/>
        <end position="59"/>
    </location>
</feature>
<dbReference type="AlphaFoldDB" id="A0A1Q9DN11"/>
<feature type="compositionally biased region" description="Basic and acidic residues" evidence="1">
    <location>
        <begin position="120"/>
        <end position="131"/>
    </location>
</feature>
<proteinExistence type="predicted"/>
<dbReference type="OMA" id="MESRLEW"/>
<name>A0A1Q9DN11_SYMMI</name>
<accession>A0A1Q9DN11</accession>